<evidence type="ECO:0000313" key="1">
    <source>
        <dbReference type="EMBL" id="KTC71568.1"/>
    </source>
</evidence>
<accession>A0A0W0RKE7</accession>
<keyword evidence="2" id="KW-1185">Reference proteome</keyword>
<proteinExistence type="predicted"/>
<organism evidence="1 2">
    <name type="scientific">Legionella bozemanae</name>
    <name type="common">Fluoribacter bozemanae</name>
    <dbReference type="NCBI Taxonomy" id="447"/>
    <lineage>
        <taxon>Bacteria</taxon>
        <taxon>Pseudomonadati</taxon>
        <taxon>Pseudomonadota</taxon>
        <taxon>Gammaproteobacteria</taxon>
        <taxon>Legionellales</taxon>
        <taxon>Legionellaceae</taxon>
        <taxon>Legionella</taxon>
    </lineage>
</organism>
<dbReference type="OrthoDB" id="5653311at2"/>
<comment type="caution">
    <text evidence="1">The sequence shown here is derived from an EMBL/GenBank/DDBJ whole genome shotgun (WGS) entry which is preliminary data.</text>
</comment>
<dbReference type="RefSeq" id="WP_058460023.1">
    <property type="nucleotide sequence ID" value="NZ_CAAAIY010000045.1"/>
</dbReference>
<evidence type="ECO:0000313" key="2">
    <source>
        <dbReference type="Proteomes" id="UP000054695"/>
    </source>
</evidence>
<dbReference type="PATRIC" id="fig|447.4.peg.2545"/>
<reference evidence="1 2" key="1">
    <citation type="submission" date="2015-11" db="EMBL/GenBank/DDBJ databases">
        <title>Genomic analysis of 38 Legionella species identifies large and diverse effector repertoires.</title>
        <authorList>
            <person name="Burstein D."/>
            <person name="Amaro F."/>
            <person name="Zusman T."/>
            <person name="Lifshitz Z."/>
            <person name="Cohen O."/>
            <person name="Gilbert J.A."/>
            <person name="Pupko T."/>
            <person name="Shuman H.A."/>
            <person name="Segal G."/>
        </authorList>
    </citation>
    <scope>NUCLEOTIDE SEQUENCE [LARGE SCALE GENOMIC DNA]</scope>
    <source>
        <strain evidence="1 2">WIGA</strain>
    </source>
</reference>
<gene>
    <name evidence="1" type="ORF">Lboz_2397</name>
</gene>
<sequence length="116" mass="13734">MPKPIILSIDDDEKTKQIRQAYNEFMAQKKAQPQIFDSLDKLKKSQLYQDMSEEEQERLKQYEGKNVIVLVFETSEQAIEFIQQIQQKNLISEEQAEKIIAQLEELNEPQYRSGMH</sequence>
<dbReference type="EMBL" id="LNXU01000027">
    <property type="protein sequence ID" value="KTC71568.1"/>
    <property type="molecule type" value="Genomic_DNA"/>
</dbReference>
<dbReference type="AlphaFoldDB" id="A0A0W0RKE7"/>
<dbReference type="Proteomes" id="UP000054695">
    <property type="component" value="Unassembled WGS sequence"/>
</dbReference>
<name>A0A0W0RKE7_LEGBO</name>
<dbReference type="STRING" id="447.Lboz_2397"/>
<protein>
    <submittedName>
        <fullName evidence="1">Uncharacterized protein</fullName>
    </submittedName>
</protein>